<evidence type="ECO:0000313" key="1">
    <source>
        <dbReference type="EMBL" id="KAG2656594.1"/>
    </source>
</evidence>
<sequence length="90" mass="9875">MSCLPCFCHAAPDPAARCLPINTQGQASVSPPMCLGPRRWPHPPVLCAVELTRMAPVDASRLDAAGRLRWNRGYDLVEQIMLHPRQETAG</sequence>
<reference evidence="1" key="1">
    <citation type="submission" date="2020-05" db="EMBL/GenBank/DDBJ databases">
        <title>WGS assembly of Panicum virgatum.</title>
        <authorList>
            <person name="Lovell J.T."/>
            <person name="Jenkins J."/>
            <person name="Shu S."/>
            <person name="Juenger T.E."/>
            <person name="Schmutz J."/>
        </authorList>
    </citation>
    <scope>NUCLEOTIDE SEQUENCE</scope>
    <source>
        <strain evidence="1">AP13</strain>
    </source>
</reference>
<dbReference type="Proteomes" id="UP000823388">
    <property type="component" value="Chromosome 1K"/>
</dbReference>
<evidence type="ECO:0000313" key="2">
    <source>
        <dbReference type="Proteomes" id="UP000823388"/>
    </source>
</evidence>
<proteinExistence type="predicted"/>
<dbReference type="EMBL" id="CM029037">
    <property type="protein sequence ID" value="KAG2656594.1"/>
    <property type="molecule type" value="Genomic_DNA"/>
</dbReference>
<organism evidence="1 2">
    <name type="scientific">Panicum virgatum</name>
    <name type="common">Blackwell switchgrass</name>
    <dbReference type="NCBI Taxonomy" id="38727"/>
    <lineage>
        <taxon>Eukaryota</taxon>
        <taxon>Viridiplantae</taxon>
        <taxon>Streptophyta</taxon>
        <taxon>Embryophyta</taxon>
        <taxon>Tracheophyta</taxon>
        <taxon>Spermatophyta</taxon>
        <taxon>Magnoliopsida</taxon>
        <taxon>Liliopsida</taxon>
        <taxon>Poales</taxon>
        <taxon>Poaceae</taxon>
        <taxon>PACMAD clade</taxon>
        <taxon>Panicoideae</taxon>
        <taxon>Panicodae</taxon>
        <taxon>Paniceae</taxon>
        <taxon>Panicinae</taxon>
        <taxon>Panicum</taxon>
        <taxon>Panicum sect. Hiantes</taxon>
    </lineage>
</organism>
<accession>A0A8T0XGV2</accession>
<gene>
    <name evidence="1" type="ORF">PVAP13_1KG096777</name>
</gene>
<protein>
    <submittedName>
        <fullName evidence="1">Uncharacterized protein</fullName>
    </submittedName>
</protein>
<comment type="caution">
    <text evidence="1">The sequence shown here is derived from an EMBL/GenBank/DDBJ whole genome shotgun (WGS) entry which is preliminary data.</text>
</comment>
<name>A0A8T0XGV2_PANVG</name>
<keyword evidence="2" id="KW-1185">Reference proteome</keyword>
<dbReference type="AlphaFoldDB" id="A0A8T0XGV2"/>